<reference evidence="2" key="1">
    <citation type="journal article" date="2023" name="Mol. Phylogenet. Evol.">
        <title>Genome-scale phylogeny and comparative genomics of the fungal order Sordariales.</title>
        <authorList>
            <person name="Hensen N."/>
            <person name="Bonometti L."/>
            <person name="Westerberg I."/>
            <person name="Brannstrom I.O."/>
            <person name="Guillou S."/>
            <person name="Cros-Aarteil S."/>
            <person name="Calhoun S."/>
            <person name="Haridas S."/>
            <person name="Kuo A."/>
            <person name="Mondo S."/>
            <person name="Pangilinan J."/>
            <person name="Riley R."/>
            <person name="LaButti K."/>
            <person name="Andreopoulos B."/>
            <person name="Lipzen A."/>
            <person name="Chen C."/>
            <person name="Yan M."/>
            <person name="Daum C."/>
            <person name="Ng V."/>
            <person name="Clum A."/>
            <person name="Steindorff A."/>
            <person name="Ohm R.A."/>
            <person name="Martin F."/>
            <person name="Silar P."/>
            <person name="Natvig D.O."/>
            <person name="Lalanne C."/>
            <person name="Gautier V."/>
            <person name="Ament-Velasquez S.L."/>
            <person name="Kruys A."/>
            <person name="Hutchinson M.I."/>
            <person name="Powell A.J."/>
            <person name="Barry K."/>
            <person name="Miller A.N."/>
            <person name="Grigoriev I.V."/>
            <person name="Debuchy R."/>
            <person name="Gladieux P."/>
            <person name="Hiltunen Thoren M."/>
            <person name="Johannesson H."/>
        </authorList>
    </citation>
    <scope>NUCLEOTIDE SEQUENCE [LARGE SCALE GENOMIC DNA]</scope>
    <source>
        <strain evidence="2">CBS 340.73</strain>
    </source>
</reference>
<dbReference type="Proteomes" id="UP001303473">
    <property type="component" value="Unassembled WGS sequence"/>
</dbReference>
<proteinExistence type="predicted"/>
<organism evidence="1 2">
    <name type="scientific">Diplogelasinospora grovesii</name>
    <dbReference type="NCBI Taxonomy" id="303347"/>
    <lineage>
        <taxon>Eukaryota</taxon>
        <taxon>Fungi</taxon>
        <taxon>Dikarya</taxon>
        <taxon>Ascomycota</taxon>
        <taxon>Pezizomycotina</taxon>
        <taxon>Sordariomycetes</taxon>
        <taxon>Sordariomycetidae</taxon>
        <taxon>Sordariales</taxon>
        <taxon>Diplogelasinosporaceae</taxon>
        <taxon>Diplogelasinospora</taxon>
    </lineage>
</organism>
<name>A0AAN6N3F9_9PEZI</name>
<sequence length="230" mass="25104">MQLRLSAAGTWTKWQGGMAAATRLTCVTLLEDSESLNERPGRSDATKKCLEEAQRIKGDARHQQTLALDEILGVAWQSIEFWSRLRSCQSCLRGRVEDLIVTYEKVVGALEATADVFQDNTATESTQAAGRLGISVSPGETDGLALQLPRSPATATSANFPGSLVVPPMFLGDFELDPEQSSALLCSMYHEVLRQLASVLYQMRQAETGLDARLDGNVAEILYKVLNLVE</sequence>
<keyword evidence="2" id="KW-1185">Reference proteome</keyword>
<comment type="caution">
    <text evidence="1">The sequence shown here is derived from an EMBL/GenBank/DDBJ whole genome shotgun (WGS) entry which is preliminary data.</text>
</comment>
<protein>
    <submittedName>
        <fullName evidence="1">Uncharacterized protein</fullName>
    </submittedName>
</protein>
<dbReference type="EMBL" id="MU853829">
    <property type="protein sequence ID" value="KAK3938476.1"/>
    <property type="molecule type" value="Genomic_DNA"/>
</dbReference>
<evidence type="ECO:0000313" key="2">
    <source>
        <dbReference type="Proteomes" id="UP001303473"/>
    </source>
</evidence>
<evidence type="ECO:0000313" key="1">
    <source>
        <dbReference type="EMBL" id="KAK3938476.1"/>
    </source>
</evidence>
<gene>
    <name evidence="1" type="ORF">QBC46DRAFT_451180</name>
</gene>
<accession>A0AAN6N3F9</accession>
<dbReference type="AlphaFoldDB" id="A0AAN6N3F9"/>